<proteinExistence type="predicted"/>
<dbReference type="PANTHER" id="PTHR38479:SF2">
    <property type="entry name" value="WINGED HELIX DNA-BINDING DOMAIN-CONTAINING PROTEIN"/>
    <property type="match status" value="1"/>
</dbReference>
<dbReference type="Proteomes" id="UP000253790">
    <property type="component" value="Chromosome"/>
</dbReference>
<dbReference type="Pfam" id="PF06224">
    <property type="entry name" value="AlkZ-like"/>
    <property type="match status" value="1"/>
</dbReference>
<dbReference type="OrthoDB" id="9148135at2"/>
<dbReference type="KEGG" id="orn:DV701_13260"/>
<dbReference type="InterPro" id="IPR009351">
    <property type="entry name" value="AlkZ-like"/>
</dbReference>
<sequence>MRQSLSMVAHRGGSACWCGLVVVVAAWTRGAMTYETMVRQGLSSRQKTGATDAVRSVMTLQAQEPASLYLALWNRIDGFEASDLDRALADGAIVKASLFRFTLHAVAANDIPWARAAMKSRAHDAGYYDILDGIGLSTERIEGLLERLSKVIATPHSNADMERLLSELVPEAGDPARLWSALRIVGAFRNAPTADPWSFGRRPAFLPCRSAADDEPAATAELVRRYLTAFGPATIADMSQFTILKRSALREVVNSMADVVAVAGPDGAQLVDVNGGEPQPEAERATLPPRLLGMWDSVLLAYADRSRVIPDEHRPHVIRRNGDVLPTVMVEGLVRGVWRASADAIEVRPLEPLDDATLEDLNGEARNLRRFLADREPAVFSRFGKWWDRLPDGPTITIGS</sequence>
<keyword evidence="2" id="KW-1185">Reference proteome</keyword>
<keyword evidence="1" id="KW-0238">DNA-binding</keyword>
<evidence type="ECO:0000313" key="2">
    <source>
        <dbReference type="Proteomes" id="UP000253790"/>
    </source>
</evidence>
<name>A0A345NPK0_9MICO</name>
<reference evidence="1 2" key="1">
    <citation type="submission" date="2018-07" db="EMBL/GenBank/DDBJ databases">
        <title>Complete genome sequencing of Ornithinimicrobium sp. AMA3305.</title>
        <authorList>
            <person name="Bae J.-W."/>
        </authorList>
    </citation>
    <scope>NUCLEOTIDE SEQUENCE [LARGE SCALE GENOMIC DNA]</scope>
    <source>
        <strain evidence="1 2">AMA3305</strain>
    </source>
</reference>
<dbReference type="EMBL" id="CP031229">
    <property type="protein sequence ID" value="AXH96958.1"/>
    <property type="molecule type" value="Genomic_DNA"/>
</dbReference>
<dbReference type="GO" id="GO:0003677">
    <property type="term" value="F:DNA binding"/>
    <property type="evidence" value="ECO:0007669"/>
    <property type="project" value="UniProtKB-KW"/>
</dbReference>
<dbReference type="PANTHER" id="PTHR38479">
    <property type="entry name" value="LMO0824 PROTEIN"/>
    <property type="match status" value="1"/>
</dbReference>
<organism evidence="1 2">
    <name type="scientific">Ornithinimicrobium avium</name>
    <dbReference type="NCBI Taxonomy" id="2283195"/>
    <lineage>
        <taxon>Bacteria</taxon>
        <taxon>Bacillati</taxon>
        <taxon>Actinomycetota</taxon>
        <taxon>Actinomycetes</taxon>
        <taxon>Micrococcales</taxon>
        <taxon>Ornithinimicrobiaceae</taxon>
        <taxon>Ornithinimicrobium</taxon>
    </lineage>
</organism>
<evidence type="ECO:0000313" key="1">
    <source>
        <dbReference type="EMBL" id="AXH96958.1"/>
    </source>
</evidence>
<gene>
    <name evidence="1" type="ORF">DV701_13260</name>
</gene>
<accession>A0A345NPK0</accession>
<protein>
    <submittedName>
        <fullName evidence="1">Winged helix DNA-binding domain-containing protein</fullName>
    </submittedName>
</protein>
<dbReference type="AlphaFoldDB" id="A0A345NPK0"/>